<dbReference type="PANTHER" id="PTHR30151">
    <property type="entry name" value="ALKANE SULFONATE ABC TRANSPORTER-RELATED, MEMBRANE SUBUNIT"/>
    <property type="match status" value="1"/>
</dbReference>
<dbReference type="GO" id="GO:0005886">
    <property type="term" value="C:plasma membrane"/>
    <property type="evidence" value="ECO:0007669"/>
    <property type="project" value="UniProtKB-SubCell"/>
</dbReference>
<dbReference type="RefSeq" id="WP_094851225.1">
    <property type="nucleotide sequence ID" value="NZ_NEVM01000001.1"/>
</dbReference>
<keyword evidence="10" id="KW-1185">Reference proteome</keyword>
<proteinExistence type="inferred from homology"/>
<dbReference type="InterPro" id="IPR000515">
    <property type="entry name" value="MetI-like"/>
</dbReference>
<dbReference type="InterPro" id="IPR035906">
    <property type="entry name" value="MetI-like_sf"/>
</dbReference>
<feature type="transmembrane region" description="Helical" evidence="7">
    <location>
        <begin position="151"/>
        <end position="170"/>
    </location>
</feature>
<feature type="domain" description="ABC transmembrane type-1" evidence="8">
    <location>
        <begin position="85"/>
        <end position="265"/>
    </location>
</feature>
<dbReference type="CDD" id="cd06261">
    <property type="entry name" value="TM_PBP2"/>
    <property type="match status" value="1"/>
</dbReference>
<evidence type="ECO:0000256" key="2">
    <source>
        <dbReference type="ARBA" id="ARBA00022448"/>
    </source>
</evidence>
<dbReference type="PROSITE" id="PS50928">
    <property type="entry name" value="ABC_TM1"/>
    <property type="match status" value="1"/>
</dbReference>
<evidence type="ECO:0000256" key="4">
    <source>
        <dbReference type="ARBA" id="ARBA00022692"/>
    </source>
</evidence>
<evidence type="ECO:0000256" key="5">
    <source>
        <dbReference type="ARBA" id="ARBA00022989"/>
    </source>
</evidence>
<evidence type="ECO:0000256" key="3">
    <source>
        <dbReference type="ARBA" id="ARBA00022475"/>
    </source>
</evidence>
<evidence type="ECO:0000313" key="9">
    <source>
        <dbReference type="EMBL" id="OZI37118.1"/>
    </source>
</evidence>
<comment type="similarity">
    <text evidence="7">Belongs to the binding-protein-dependent transport system permease family.</text>
</comment>
<reference evidence="10" key="1">
    <citation type="submission" date="2017-05" db="EMBL/GenBank/DDBJ databases">
        <title>Complete and WGS of Bordetella genogroups.</title>
        <authorList>
            <person name="Spilker T."/>
            <person name="Lipuma J."/>
        </authorList>
    </citation>
    <scope>NUCLEOTIDE SEQUENCE [LARGE SCALE GENOMIC DNA]</scope>
    <source>
        <strain evidence="10">AU16122</strain>
    </source>
</reference>
<feature type="transmembrane region" description="Helical" evidence="7">
    <location>
        <begin position="199"/>
        <end position="227"/>
    </location>
</feature>
<gene>
    <name evidence="9" type="ORF">CAL29_01425</name>
</gene>
<sequence>MRSDNAILQSADAAVAAAPKARGAAAWRLRALLARAWPPVLFFVLLTACWEAMAVWLHSPLVPGCGAIVRELVEIVRSGFAFTEIGVTFLRMSLGFLLALLFALPVGILTAVSRNAERFFEPGVILGLTVPGLVWALLCVIWFGVSLASPVVAVALGVLPAMVISVHQGVRSLEQERVEMVRIFRLPPALVLRKVWLPLLYSFIVSGCRIGFSIAWKVIVLVEIFGMSDGVGYQLNSKFSTQDVEGVIAWTLAFWIAMLAVEHGIFRPLEVHANRWKRGNAR</sequence>
<feature type="transmembrane region" description="Helical" evidence="7">
    <location>
        <begin position="36"/>
        <end position="57"/>
    </location>
</feature>
<dbReference type="Gene3D" id="1.10.3720.10">
    <property type="entry name" value="MetI-like"/>
    <property type="match status" value="1"/>
</dbReference>
<organism evidence="9 10">
    <name type="scientific">Bordetella genomosp. 10</name>
    <dbReference type="NCBI Taxonomy" id="1416804"/>
    <lineage>
        <taxon>Bacteria</taxon>
        <taxon>Pseudomonadati</taxon>
        <taxon>Pseudomonadota</taxon>
        <taxon>Betaproteobacteria</taxon>
        <taxon>Burkholderiales</taxon>
        <taxon>Alcaligenaceae</taxon>
        <taxon>Bordetella</taxon>
    </lineage>
</organism>
<protein>
    <submittedName>
        <fullName evidence="9">Nitrate ABC transporter permease</fullName>
    </submittedName>
</protein>
<evidence type="ECO:0000256" key="6">
    <source>
        <dbReference type="ARBA" id="ARBA00023136"/>
    </source>
</evidence>
<dbReference type="Pfam" id="PF00528">
    <property type="entry name" value="BPD_transp_1"/>
    <property type="match status" value="1"/>
</dbReference>
<comment type="caution">
    <text evidence="9">The sequence shown here is derived from an EMBL/GenBank/DDBJ whole genome shotgun (WGS) entry which is preliminary data.</text>
</comment>
<evidence type="ECO:0000256" key="1">
    <source>
        <dbReference type="ARBA" id="ARBA00004651"/>
    </source>
</evidence>
<keyword evidence="6 7" id="KW-0472">Membrane</keyword>
<keyword evidence="2 7" id="KW-0813">Transport</keyword>
<comment type="subcellular location">
    <subcellularLocation>
        <location evidence="1 7">Cell membrane</location>
        <topology evidence="1 7">Multi-pass membrane protein</topology>
    </subcellularLocation>
</comment>
<dbReference type="SUPFAM" id="SSF161098">
    <property type="entry name" value="MetI-like"/>
    <property type="match status" value="1"/>
</dbReference>
<accession>A0A261SI45</accession>
<dbReference type="AlphaFoldDB" id="A0A261SI45"/>
<dbReference type="Proteomes" id="UP000216020">
    <property type="component" value="Unassembled WGS sequence"/>
</dbReference>
<dbReference type="OrthoDB" id="9806809at2"/>
<keyword evidence="5 7" id="KW-1133">Transmembrane helix</keyword>
<keyword evidence="3" id="KW-1003">Cell membrane</keyword>
<evidence type="ECO:0000259" key="8">
    <source>
        <dbReference type="PROSITE" id="PS50928"/>
    </source>
</evidence>
<name>A0A261SI45_9BORD</name>
<dbReference type="EMBL" id="NEVM01000001">
    <property type="protein sequence ID" value="OZI37118.1"/>
    <property type="molecule type" value="Genomic_DNA"/>
</dbReference>
<evidence type="ECO:0000256" key="7">
    <source>
        <dbReference type="RuleBase" id="RU363032"/>
    </source>
</evidence>
<keyword evidence="4 7" id="KW-0812">Transmembrane</keyword>
<dbReference type="GO" id="GO:0055085">
    <property type="term" value="P:transmembrane transport"/>
    <property type="evidence" value="ECO:0007669"/>
    <property type="project" value="InterPro"/>
</dbReference>
<evidence type="ECO:0000313" key="10">
    <source>
        <dbReference type="Proteomes" id="UP000216020"/>
    </source>
</evidence>
<feature type="transmembrane region" description="Helical" evidence="7">
    <location>
        <begin position="89"/>
        <end position="112"/>
    </location>
</feature>
<feature type="transmembrane region" description="Helical" evidence="7">
    <location>
        <begin position="247"/>
        <end position="266"/>
    </location>
</feature>
<dbReference type="PANTHER" id="PTHR30151:SF38">
    <property type="entry name" value="ALIPHATIC SULFONATES TRANSPORT PERMEASE PROTEIN SSUC-RELATED"/>
    <property type="match status" value="1"/>
</dbReference>
<feature type="transmembrane region" description="Helical" evidence="7">
    <location>
        <begin position="124"/>
        <end position="145"/>
    </location>
</feature>